<dbReference type="EMBL" id="JBHSFQ010000009">
    <property type="protein sequence ID" value="MFC4562527.1"/>
    <property type="molecule type" value="Genomic_DNA"/>
</dbReference>
<dbReference type="PROSITE" id="PS51819">
    <property type="entry name" value="VOC"/>
    <property type="match status" value="1"/>
</dbReference>
<keyword evidence="4" id="KW-1185">Reference proteome</keyword>
<protein>
    <submittedName>
        <fullName evidence="3">VOC family protein</fullName>
    </submittedName>
</protein>
<evidence type="ECO:0000259" key="2">
    <source>
        <dbReference type="PROSITE" id="PS51819"/>
    </source>
</evidence>
<keyword evidence="1" id="KW-0479">Metal-binding</keyword>
<gene>
    <name evidence="3" type="ORF">ACFO4E_11745</name>
</gene>
<sequence length="133" mass="14999">MTGLAHVNLSVRDRDASIEFYRVVLGFKEVLTRDGKQWLHTECRHPSGLVLGFTQHREHFKATFDPRHIGMDHLSLRVAGVGELELWEERLTDLDIDHSPVVHTPQGSSLTFADPDGIQLELFCPADPDTGED</sequence>
<dbReference type="InterPro" id="IPR004360">
    <property type="entry name" value="Glyas_Fos-R_dOase_dom"/>
</dbReference>
<dbReference type="SUPFAM" id="SSF54593">
    <property type="entry name" value="Glyoxalase/Bleomycin resistance protein/Dihydroxybiphenyl dioxygenase"/>
    <property type="match status" value="1"/>
</dbReference>
<dbReference type="CDD" id="cd06587">
    <property type="entry name" value="VOC"/>
    <property type="match status" value="1"/>
</dbReference>
<accession>A0ABV9DVT6</accession>
<proteinExistence type="predicted"/>
<evidence type="ECO:0000313" key="3">
    <source>
        <dbReference type="EMBL" id="MFC4562527.1"/>
    </source>
</evidence>
<dbReference type="InterPro" id="IPR029068">
    <property type="entry name" value="Glyas_Bleomycin-R_OHBP_Dase"/>
</dbReference>
<evidence type="ECO:0000313" key="4">
    <source>
        <dbReference type="Proteomes" id="UP001595923"/>
    </source>
</evidence>
<name>A0ABV9DVT6_9ACTN</name>
<dbReference type="Proteomes" id="UP001595923">
    <property type="component" value="Unassembled WGS sequence"/>
</dbReference>
<dbReference type="Gene3D" id="3.10.180.10">
    <property type="entry name" value="2,3-Dihydroxybiphenyl 1,2-Dioxygenase, domain 1"/>
    <property type="match status" value="1"/>
</dbReference>
<dbReference type="PROSITE" id="PS00934">
    <property type="entry name" value="GLYOXALASE_I_1"/>
    <property type="match status" value="1"/>
</dbReference>
<dbReference type="InterPro" id="IPR037523">
    <property type="entry name" value="VOC_core"/>
</dbReference>
<dbReference type="InterPro" id="IPR018146">
    <property type="entry name" value="Glyoxalase_1_CS"/>
</dbReference>
<feature type="domain" description="VOC" evidence="2">
    <location>
        <begin position="3"/>
        <end position="125"/>
    </location>
</feature>
<reference evidence="4" key="1">
    <citation type="journal article" date="2019" name="Int. J. Syst. Evol. Microbiol.">
        <title>The Global Catalogue of Microorganisms (GCM) 10K type strain sequencing project: providing services to taxonomists for standard genome sequencing and annotation.</title>
        <authorList>
            <consortium name="The Broad Institute Genomics Platform"/>
            <consortium name="The Broad Institute Genome Sequencing Center for Infectious Disease"/>
            <person name="Wu L."/>
            <person name="Ma J."/>
        </authorList>
    </citation>
    <scope>NUCLEOTIDE SEQUENCE [LARGE SCALE GENOMIC DNA]</scope>
    <source>
        <strain evidence="4">XZYJ18</strain>
    </source>
</reference>
<dbReference type="Pfam" id="PF00903">
    <property type="entry name" value="Glyoxalase"/>
    <property type="match status" value="1"/>
</dbReference>
<organism evidence="3 4">
    <name type="scientific">Nocardiopsis mangrovi</name>
    <dbReference type="NCBI Taxonomy" id="1179818"/>
    <lineage>
        <taxon>Bacteria</taxon>
        <taxon>Bacillati</taxon>
        <taxon>Actinomycetota</taxon>
        <taxon>Actinomycetes</taxon>
        <taxon>Streptosporangiales</taxon>
        <taxon>Nocardiopsidaceae</taxon>
        <taxon>Nocardiopsis</taxon>
    </lineage>
</organism>
<comment type="caution">
    <text evidence="3">The sequence shown here is derived from an EMBL/GenBank/DDBJ whole genome shotgun (WGS) entry which is preliminary data.</text>
</comment>
<evidence type="ECO:0000256" key="1">
    <source>
        <dbReference type="ARBA" id="ARBA00022723"/>
    </source>
</evidence>